<dbReference type="EnsemblPlants" id="Bo10185s010.1">
    <property type="protein sequence ID" value="Bo10185s010.1"/>
    <property type="gene ID" value="Bo10185s010"/>
</dbReference>
<dbReference type="HOGENOM" id="CLU_3020411_0_0_1"/>
<evidence type="ECO:0000313" key="1">
    <source>
        <dbReference type="EnsemblPlants" id="Bo10185s010.1"/>
    </source>
</evidence>
<dbReference type="Gramene" id="Bo10185s010.1">
    <property type="protein sequence ID" value="Bo10185s010.1"/>
    <property type="gene ID" value="Bo10185s010"/>
</dbReference>
<protein>
    <submittedName>
        <fullName evidence="1">Uncharacterized protein</fullName>
    </submittedName>
</protein>
<dbReference type="Proteomes" id="UP000032141">
    <property type="component" value="Unassembled WGS sequence"/>
</dbReference>
<accession>A0A0D2ZYU3</accession>
<name>A0A0D2ZYU3_BRAOL</name>
<dbReference type="AlphaFoldDB" id="A0A0D2ZYU3"/>
<evidence type="ECO:0000313" key="2">
    <source>
        <dbReference type="Proteomes" id="UP000032141"/>
    </source>
</evidence>
<reference evidence="1" key="2">
    <citation type="submission" date="2015-06" db="UniProtKB">
        <authorList>
            <consortium name="EnsemblPlants"/>
        </authorList>
    </citation>
    <scope>IDENTIFICATION</scope>
</reference>
<reference evidence="1" key="1">
    <citation type="journal article" date="2014" name="Genome Biol.">
        <title>Transcriptome and methylome profiling reveals relics of genome dominance in the mesopolyploid Brassica oleracea.</title>
        <authorList>
            <person name="Parkin I.A."/>
            <person name="Koh C."/>
            <person name="Tang H."/>
            <person name="Robinson S.J."/>
            <person name="Kagale S."/>
            <person name="Clarke W.E."/>
            <person name="Town C.D."/>
            <person name="Nixon J."/>
            <person name="Krishnakumar V."/>
            <person name="Bidwell S.L."/>
            <person name="Denoeud F."/>
            <person name="Belcram H."/>
            <person name="Links M.G."/>
            <person name="Just J."/>
            <person name="Clarke C."/>
            <person name="Bender T."/>
            <person name="Huebert T."/>
            <person name="Mason A.S."/>
            <person name="Pires J.C."/>
            <person name="Barker G."/>
            <person name="Moore J."/>
            <person name="Walley P.G."/>
            <person name="Manoli S."/>
            <person name="Batley J."/>
            <person name="Edwards D."/>
            <person name="Nelson M.N."/>
            <person name="Wang X."/>
            <person name="Paterson A.H."/>
            <person name="King G."/>
            <person name="Bancroft I."/>
            <person name="Chalhoub B."/>
            <person name="Sharpe A.G."/>
        </authorList>
    </citation>
    <scope>NUCLEOTIDE SEQUENCE [LARGE SCALE GENOMIC DNA]</scope>
    <source>
        <strain evidence="1">cv. TO1000</strain>
    </source>
</reference>
<organism evidence="1 2">
    <name type="scientific">Brassica oleracea var. oleracea</name>
    <dbReference type="NCBI Taxonomy" id="109376"/>
    <lineage>
        <taxon>Eukaryota</taxon>
        <taxon>Viridiplantae</taxon>
        <taxon>Streptophyta</taxon>
        <taxon>Embryophyta</taxon>
        <taxon>Tracheophyta</taxon>
        <taxon>Spermatophyta</taxon>
        <taxon>Magnoliopsida</taxon>
        <taxon>eudicotyledons</taxon>
        <taxon>Gunneridae</taxon>
        <taxon>Pentapetalae</taxon>
        <taxon>rosids</taxon>
        <taxon>malvids</taxon>
        <taxon>Brassicales</taxon>
        <taxon>Brassicaceae</taxon>
        <taxon>Brassiceae</taxon>
        <taxon>Brassica</taxon>
    </lineage>
</organism>
<keyword evidence="2" id="KW-1185">Reference proteome</keyword>
<sequence length="56" mass="6372">MIILGVILPCYTRSEDQLADVFTKAARQKTIESIHIGFCHNGFSLVRFLMRKIGCE</sequence>
<proteinExistence type="predicted"/>